<keyword evidence="6" id="KW-0812">Transmembrane</keyword>
<evidence type="ECO:0000313" key="8">
    <source>
        <dbReference type="EMBL" id="CAD8048298.1"/>
    </source>
</evidence>
<evidence type="ECO:0000256" key="6">
    <source>
        <dbReference type="SAM" id="Phobius"/>
    </source>
</evidence>
<dbReference type="AlphaFoldDB" id="A0A8S1JZW1"/>
<dbReference type="Proteomes" id="UP000688137">
    <property type="component" value="Unassembled WGS sequence"/>
</dbReference>
<proteinExistence type="predicted"/>
<evidence type="ECO:0000259" key="7">
    <source>
        <dbReference type="PROSITE" id="PS50089"/>
    </source>
</evidence>
<dbReference type="InterPro" id="IPR001841">
    <property type="entry name" value="Znf_RING"/>
</dbReference>
<feature type="transmembrane region" description="Helical" evidence="6">
    <location>
        <begin position="328"/>
        <end position="349"/>
    </location>
</feature>
<evidence type="ECO:0000256" key="5">
    <source>
        <dbReference type="SAM" id="Coils"/>
    </source>
</evidence>
<sequence length="762" mass="91710">MNQEEQEIQEIQENKIEDLRNNEEFQQFCDHVQQIQENLNEFITKQQGNQGEENQRLHLQLQENFELIKQKIAALRRSEVIENQEELKKMIDEVTKIVQQTNEPFQQIQQEGNDFDGLELEFTQPRRIKGLRNAQERKQDRKRARIQKSKQAFQIFKKYIIVSLIAFQKFIKDPENIAKLFVIAVSCFFVSSFLQIPDMSKRHSLYILEWLAYNRCARVVLISGSFCFVSLTWYIILLIWIGFMGLNETKGKLNTLIHECNPILQLTLIFMTDNDLINNKLDLAIWFCYLFQYATYRVYYIHSVNIIKKILSTLTSQNFNRVYQFQQIYIFSLIILAMNFLITFFGILMLHKVGIYALSLLFYGGIQTFIEYSQLILICKKLQQKYTYFINNNIEQLTEPQFYQEIIPDILYSIVKILYCSQLIVNYFRTINFHIFLHLWLFQIFSDLQSSLQSLKKNIDQLIKYKRIQQHLDSLFPRVLDIQEDEICIICHEELILARSLPCQHKFHLKCLFGWLKAQQQCPICRAEVPIELEQPQQIFSRIFSFITQFSISNFTFFFYINSGRQQDFQLTEWEEQALLGQQLLQQQQQLRQQQQQRDQEQIQQLQQERQQLQQQQQQLQQQQQYLQQQQILLQQQQQQQQQSVQDQKQLSEINDYPEKIIKQNSIEEQRDDIQIIQQEDEKKEQVIKDNQEYEEKENVDQQGEQKQFLENQEEQLGNQKQEQQELKELKEQQELNVIIENQNQEIEQIIQKEIEHFDFTE</sequence>
<dbReference type="GO" id="GO:0008270">
    <property type="term" value="F:zinc ion binding"/>
    <property type="evidence" value="ECO:0007669"/>
    <property type="project" value="UniProtKB-KW"/>
</dbReference>
<feature type="coiled-coil region" evidence="5">
    <location>
        <begin position="584"/>
        <end position="640"/>
    </location>
</feature>
<name>A0A8S1JZW1_PARPR</name>
<dbReference type="PANTHER" id="PTHR22763">
    <property type="entry name" value="RING ZINC FINGER PROTEIN"/>
    <property type="match status" value="1"/>
</dbReference>
<feature type="transmembrane region" description="Helical" evidence="6">
    <location>
        <begin position="283"/>
        <end position="307"/>
    </location>
</feature>
<feature type="transmembrane region" description="Helical" evidence="6">
    <location>
        <begin position="177"/>
        <end position="196"/>
    </location>
</feature>
<evidence type="ECO:0000256" key="3">
    <source>
        <dbReference type="ARBA" id="ARBA00022833"/>
    </source>
</evidence>
<keyword evidence="5" id="KW-0175">Coiled coil</keyword>
<dbReference type="Pfam" id="PF13639">
    <property type="entry name" value="zf-RING_2"/>
    <property type="match status" value="1"/>
</dbReference>
<accession>A0A8S1JZW1</accession>
<keyword evidence="6" id="KW-0472">Membrane</keyword>
<feature type="coiled-coil region" evidence="5">
    <location>
        <begin position="677"/>
        <end position="753"/>
    </location>
</feature>
<keyword evidence="6" id="KW-1133">Transmembrane helix</keyword>
<keyword evidence="1" id="KW-0479">Metal-binding</keyword>
<evidence type="ECO:0000256" key="1">
    <source>
        <dbReference type="ARBA" id="ARBA00022723"/>
    </source>
</evidence>
<dbReference type="GO" id="GO:0012505">
    <property type="term" value="C:endomembrane system"/>
    <property type="evidence" value="ECO:0007669"/>
    <property type="project" value="TreeGrafter"/>
</dbReference>
<evidence type="ECO:0000313" key="9">
    <source>
        <dbReference type="Proteomes" id="UP000688137"/>
    </source>
</evidence>
<keyword evidence="2 4" id="KW-0863">Zinc-finger</keyword>
<dbReference type="GO" id="GO:0043161">
    <property type="term" value="P:proteasome-mediated ubiquitin-dependent protein catabolic process"/>
    <property type="evidence" value="ECO:0007669"/>
    <property type="project" value="TreeGrafter"/>
</dbReference>
<protein>
    <recommendedName>
        <fullName evidence="7">RING-type domain-containing protein</fullName>
    </recommendedName>
</protein>
<feature type="transmembrane region" description="Helical" evidence="6">
    <location>
        <begin position="355"/>
        <end position="378"/>
    </location>
</feature>
<dbReference type="SMART" id="SM00184">
    <property type="entry name" value="RING"/>
    <property type="match status" value="1"/>
</dbReference>
<gene>
    <name evidence="8" type="ORF">PPRIM_AZ9-3.1.T0120405</name>
</gene>
<dbReference type="PROSITE" id="PS50089">
    <property type="entry name" value="ZF_RING_2"/>
    <property type="match status" value="1"/>
</dbReference>
<dbReference type="GO" id="GO:0061630">
    <property type="term" value="F:ubiquitin protein ligase activity"/>
    <property type="evidence" value="ECO:0007669"/>
    <property type="project" value="TreeGrafter"/>
</dbReference>
<keyword evidence="9" id="KW-1185">Reference proteome</keyword>
<comment type="caution">
    <text evidence="8">The sequence shown here is derived from an EMBL/GenBank/DDBJ whole genome shotgun (WGS) entry which is preliminary data.</text>
</comment>
<evidence type="ECO:0000256" key="2">
    <source>
        <dbReference type="ARBA" id="ARBA00022771"/>
    </source>
</evidence>
<feature type="transmembrane region" description="Helical" evidence="6">
    <location>
        <begin position="217"/>
        <end position="243"/>
    </location>
</feature>
<evidence type="ECO:0000256" key="4">
    <source>
        <dbReference type="PROSITE-ProRule" id="PRU00175"/>
    </source>
</evidence>
<dbReference type="FunFam" id="3.30.40.10:FF:001291">
    <property type="entry name" value="Uncharacterized protein"/>
    <property type="match status" value="1"/>
</dbReference>
<keyword evidence="3" id="KW-0862">Zinc</keyword>
<organism evidence="8 9">
    <name type="scientific">Paramecium primaurelia</name>
    <dbReference type="NCBI Taxonomy" id="5886"/>
    <lineage>
        <taxon>Eukaryota</taxon>
        <taxon>Sar</taxon>
        <taxon>Alveolata</taxon>
        <taxon>Ciliophora</taxon>
        <taxon>Intramacronucleata</taxon>
        <taxon>Oligohymenophorea</taxon>
        <taxon>Peniculida</taxon>
        <taxon>Parameciidae</taxon>
        <taxon>Paramecium</taxon>
    </lineage>
</organism>
<dbReference type="InterPro" id="IPR050731">
    <property type="entry name" value="HRD1_E3_ubiq-ligases"/>
</dbReference>
<dbReference type="EMBL" id="CAJJDM010000009">
    <property type="protein sequence ID" value="CAD8048298.1"/>
    <property type="molecule type" value="Genomic_DNA"/>
</dbReference>
<feature type="domain" description="RING-type" evidence="7">
    <location>
        <begin position="488"/>
        <end position="526"/>
    </location>
</feature>
<reference evidence="8" key="1">
    <citation type="submission" date="2021-01" db="EMBL/GenBank/DDBJ databases">
        <authorList>
            <consortium name="Genoscope - CEA"/>
            <person name="William W."/>
        </authorList>
    </citation>
    <scope>NUCLEOTIDE SEQUENCE</scope>
</reference>
<dbReference type="OMA" id="NANGQEN"/>